<sequence>MRLASFVDPSLGNEARFGIISGNHIVDVVAAANALHRAVPAISVKMALTSGPHTLAALKELVAAAEKEKLLLPIAGVKFLPPIPDPSKFFCVGKNNKRHREELAANKMLTEVPNEPTGFIKLISTMSGDGDEVVKPADITTLDYEPELCYVVGKRAHGVKKADAMDYISGFTLTNDVSAREIQKREVASGSRFWTAKNMPGFAPVGPYILTMDEVADTDNLWVTCDVNGKQRLRSNTGDYLYKIADVLEHFSRYVVFEPGDLIAMGAPSGVAVGQPNAAELYLQPGDDMVISFEGLMSLRTKIVGPA</sequence>
<keyword evidence="4" id="KW-0413">Isomerase</keyword>
<dbReference type="GO" id="GO:0016853">
    <property type="term" value="F:isomerase activity"/>
    <property type="evidence" value="ECO:0007669"/>
    <property type="project" value="UniProtKB-KW"/>
</dbReference>
<evidence type="ECO:0000256" key="2">
    <source>
        <dbReference type="ARBA" id="ARBA00022723"/>
    </source>
</evidence>
<evidence type="ECO:0000256" key="1">
    <source>
        <dbReference type="ARBA" id="ARBA00010211"/>
    </source>
</evidence>
<proteinExistence type="inferred from homology"/>
<comment type="similarity">
    <text evidence="1">Belongs to the FAH family.</text>
</comment>
<dbReference type="Pfam" id="PF01557">
    <property type="entry name" value="FAA_hydrolase"/>
    <property type="match status" value="1"/>
</dbReference>
<keyword evidence="5" id="KW-1185">Reference proteome</keyword>
<dbReference type="PANTHER" id="PTHR42796:SF4">
    <property type="entry name" value="FUMARYLACETOACETATE HYDROLASE DOMAIN-CONTAINING PROTEIN 2A"/>
    <property type="match status" value="1"/>
</dbReference>
<evidence type="ECO:0000259" key="3">
    <source>
        <dbReference type="Pfam" id="PF01557"/>
    </source>
</evidence>
<feature type="domain" description="Fumarylacetoacetase-like C-terminal" evidence="3">
    <location>
        <begin position="88"/>
        <end position="304"/>
    </location>
</feature>
<dbReference type="GO" id="GO:0044281">
    <property type="term" value="P:small molecule metabolic process"/>
    <property type="evidence" value="ECO:0007669"/>
    <property type="project" value="UniProtKB-ARBA"/>
</dbReference>
<evidence type="ECO:0000313" key="4">
    <source>
        <dbReference type="EMBL" id="SDT03106.1"/>
    </source>
</evidence>
<evidence type="ECO:0000313" key="5">
    <source>
        <dbReference type="Proteomes" id="UP000243904"/>
    </source>
</evidence>
<protein>
    <submittedName>
        <fullName evidence="4">5-carboxymethyl-2-hydroxymuconate isomerase</fullName>
    </submittedName>
</protein>
<name>A0A1H1X3B2_9BRAD</name>
<dbReference type="InterPro" id="IPR011234">
    <property type="entry name" value="Fumarylacetoacetase-like_C"/>
</dbReference>
<gene>
    <name evidence="4" type="ORF">SAMN05444158_4110</name>
</gene>
<dbReference type="InterPro" id="IPR036663">
    <property type="entry name" value="Fumarylacetoacetase_C_sf"/>
</dbReference>
<dbReference type="PANTHER" id="PTHR42796">
    <property type="entry name" value="FUMARYLACETOACETATE HYDROLASE DOMAIN-CONTAINING PROTEIN 2A-RELATED"/>
    <property type="match status" value="1"/>
</dbReference>
<dbReference type="AlphaFoldDB" id="A0A1H1X3B2"/>
<dbReference type="Gene3D" id="3.90.850.10">
    <property type="entry name" value="Fumarylacetoacetase-like, C-terminal domain"/>
    <property type="match status" value="1"/>
</dbReference>
<dbReference type="Proteomes" id="UP000243904">
    <property type="component" value="Chromosome I"/>
</dbReference>
<dbReference type="RefSeq" id="WP_167558813.1">
    <property type="nucleotide sequence ID" value="NZ_LT629750.1"/>
</dbReference>
<organism evidence="4 5">
    <name type="scientific">Bradyrhizobium canariense</name>
    <dbReference type="NCBI Taxonomy" id="255045"/>
    <lineage>
        <taxon>Bacteria</taxon>
        <taxon>Pseudomonadati</taxon>
        <taxon>Pseudomonadota</taxon>
        <taxon>Alphaproteobacteria</taxon>
        <taxon>Hyphomicrobiales</taxon>
        <taxon>Nitrobacteraceae</taxon>
        <taxon>Bradyrhizobium</taxon>
    </lineage>
</organism>
<reference evidence="5" key="1">
    <citation type="submission" date="2016-10" db="EMBL/GenBank/DDBJ databases">
        <authorList>
            <person name="Varghese N."/>
            <person name="Submissions S."/>
        </authorList>
    </citation>
    <scope>NUCLEOTIDE SEQUENCE [LARGE SCALE GENOMIC DNA]</scope>
    <source>
        <strain evidence="5">GAS369</strain>
    </source>
</reference>
<keyword evidence="2" id="KW-0479">Metal-binding</keyword>
<dbReference type="SUPFAM" id="SSF56529">
    <property type="entry name" value="FAH"/>
    <property type="match status" value="1"/>
</dbReference>
<dbReference type="EMBL" id="LT629750">
    <property type="protein sequence ID" value="SDT03106.1"/>
    <property type="molecule type" value="Genomic_DNA"/>
</dbReference>
<dbReference type="InterPro" id="IPR051121">
    <property type="entry name" value="FAH"/>
</dbReference>
<dbReference type="GO" id="GO:0046872">
    <property type="term" value="F:metal ion binding"/>
    <property type="evidence" value="ECO:0007669"/>
    <property type="project" value="UniProtKB-KW"/>
</dbReference>
<accession>A0A1H1X3B2</accession>